<evidence type="ECO:0000313" key="1">
    <source>
        <dbReference type="EMBL" id="KAF2616335.1"/>
    </source>
</evidence>
<organism evidence="1">
    <name type="scientific">Brassica cretica</name>
    <name type="common">Mustard</name>
    <dbReference type="NCBI Taxonomy" id="69181"/>
    <lineage>
        <taxon>Eukaryota</taxon>
        <taxon>Viridiplantae</taxon>
        <taxon>Streptophyta</taxon>
        <taxon>Embryophyta</taxon>
        <taxon>Tracheophyta</taxon>
        <taxon>Spermatophyta</taxon>
        <taxon>Magnoliopsida</taxon>
        <taxon>eudicotyledons</taxon>
        <taxon>Gunneridae</taxon>
        <taxon>Pentapetalae</taxon>
        <taxon>rosids</taxon>
        <taxon>malvids</taxon>
        <taxon>Brassicales</taxon>
        <taxon>Brassicaceae</taxon>
        <taxon>Brassiceae</taxon>
        <taxon>Brassica</taxon>
    </lineage>
</organism>
<proteinExistence type="predicted"/>
<sequence>MPEIVTEKKIIHILAVGDILHEFELSTKGITYKLQEEEEEEEEEEKPLFKGYEEIVSDFMEKKKKTNLERRR</sequence>
<reference evidence="1" key="1">
    <citation type="submission" date="2019-12" db="EMBL/GenBank/DDBJ databases">
        <title>Genome sequencing and annotation of Brassica cretica.</title>
        <authorList>
            <person name="Studholme D.J."/>
            <person name="Sarris P.F."/>
        </authorList>
    </citation>
    <scope>NUCLEOTIDE SEQUENCE</scope>
    <source>
        <strain evidence="1">PFS-102/07</strain>
        <tissue evidence="1">Leaf</tissue>
    </source>
</reference>
<accession>A0A8S9M8W9</accession>
<protein>
    <submittedName>
        <fullName evidence="1">Uncharacterized protein</fullName>
    </submittedName>
</protein>
<gene>
    <name evidence="1" type="ORF">F2Q70_00012885</name>
</gene>
<comment type="caution">
    <text evidence="1">The sequence shown here is derived from an EMBL/GenBank/DDBJ whole genome shotgun (WGS) entry which is preliminary data.</text>
</comment>
<dbReference type="EMBL" id="QGKY02000089">
    <property type="protein sequence ID" value="KAF2616335.1"/>
    <property type="molecule type" value="Genomic_DNA"/>
</dbReference>
<dbReference type="AlphaFoldDB" id="A0A8S9M8W9"/>
<name>A0A8S9M8W9_BRACR</name>